<sequence length="363" mass="39741">MGVTVVDIELLVFFIVLVLFRISTSDDLPANFVFGDSLVDAGNNNYIFSLSKANFLPHGIDFGKPTGRFTNGRTIVDIIGEELGFGFTPPYLAPTTFGPVILKGVNYASAGGGILNLTGQVFGGRLNLDEQIDYFANTRHDIISDIGVPAALNLFKKALFSVTIGSNDFINNYLTPSVTYFVYKSDSPELFVNTMISRLRLQLTRLFNLGARKIVVANVGPIGCIPNQRDANPSAGDSCVIFPNQLAYLFNTQLKDLIVELNSNLAGSIFVYADIYHILEDILQNYTAYGFDNPSSACCNLAGRFGGLIPCGPTSKVCWDRSKYVFWDPYHPTDATNVVIAKRLLDGASTDISPLNIRQLFHS</sequence>
<comment type="similarity">
    <text evidence="2">Belongs to the 'GDSL' lipolytic enzyme family.</text>
</comment>
<evidence type="ECO:0000256" key="4">
    <source>
        <dbReference type="ARBA" id="ARBA00022729"/>
    </source>
</evidence>
<keyword evidence="3" id="KW-0964">Secreted</keyword>
<dbReference type="Proteomes" id="UP000087171">
    <property type="component" value="Chromosome Ca7"/>
</dbReference>
<dbReference type="GeneID" id="101501946"/>
<keyword evidence="5" id="KW-0378">Hydrolase</keyword>
<reference evidence="9" key="2">
    <citation type="submission" date="2025-08" db="UniProtKB">
        <authorList>
            <consortium name="RefSeq"/>
        </authorList>
    </citation>
    <scope>IDENTIFICATION</scope>
    <source>
        <tissue evidence="9">Etiolated seedlings</tissue>
    </source>
</reference>
<keyword evidence="4" id="KW-0732">Signal</keyword>
<dbReference type="GO" id="GO:0005576">
    <property type="term" value="C:extracellular region"/>
    <property type="evidence" value="ECO:0007669"/>
    <property type="project" value="UniProtKB-SubCell"/>
</dbReference>
<reference evidence="8" key="1">
    <citation type="journal article" date="2013" name="Nat. Biotechnol.">
        <title>Draft genome sequence of chickpea (Cicer arietinum) provides a resource for trait improvement.</title>
        <authorList>
            <person name="Varshney R.K."/>
            <person name="Song C."/>
            <person name="Saxena R.K."/>
            <person name="Azam S."/>
            <person name="Yu S."/>
            <person name="Sharpe A.G."/>
            <person name="Cannon S."/>
            <person name="Baek J."/>
            <person name="Rosen B.D."/>
            <person name="Tar'an B."/>
            <person name="Millan T."/>
            <person name="Zhang X."/>
            <person name="Ramsay L.D."/>
            <person name="Iwata A."/>
            <person name="Wang Y."/>
            <person name="Nelson W."/>
            <person name="Farmer A.D."/>
            <person name="Gaur P.M."/>
            <person name="Soderlund C."/>
            <person name="Penmetsa R.V."/>
            <person name="Xu C."/>
            <person name="Bharti A.K."/>
            <person name="He W."/>
            <person name="Winter P."/>
            <person name="Zhao S."/>
            <person name="Hane J.K."/>
            <person name="Carrasquilla-Garcia N."/>
            <person name="Condie J.A."/>
            <person name="Upadhyaya H.D."/>
            <person name="Luo M.C."/>
            <person name="Thudi M."/>
            <person name="Gowda C.L."/>
            <person name="Singh N.P."/>
            <person name="Lichtenzveig J."/>
            <person name="Gali K.K."/>
            <person name="Rubio J."/>
            <person name="Nadarajan N."/>
            <person name="Dolezel J."/>
            <person name="Bansal K.C."/>
            <person name="Xu X."/>
            <person name="Edwards D."/>
            <person name="Zhang G."/>
            <person name="Kahl G."/>
            <person name="Gil J."/>
            <person name="Singh K.B."/>
            <person name="Datta S.K."/>
            <person name="Jackson S.A."/>
            <person name="Wang J."/>
            <person name="Cook D.R."/>
        </authorList>
    </citation>
    <scope>NUCLEOTIDE SEQUENCE [LARGE SCALE GENOMIC DNA]</scope>
    <source>
        <strain evidence="8">cv. CDC Frontier</strain>
    </source>
</reference>
<dbReference type="InterPro" id="IPR001087">
    <property type="entry name" value="GDSL"/>
</dbReference>
<organism evidence="8 9">
    <name type="scientific">Cicer arietinum</name>
    <name type="common">Chickpea</name>
    <name type="synonym">Garbanzo</name>
    <dbReference type="NCBI Taxonomy" id="3827"/>
    <lineage>
        <taxon>Eukaryota</taxon>
        <taxon>Viridiplantae</taxon>
        <taxon>Streptophyta</taxon>
        <taxon>Embryophyta</taxon>
        <taxon>Tracheophyta</taxon>
        <taxon>Spermatophyta</taxon>
        <taxon>Magnoliopsida</taxon>
        <taxon>eudicotyledons</taxon>
        <taxon>Gunneridae</taxon>
        <taxon>Pentapetalae</taxon>
        <taxon>rosids</taxon>
        <taxon>fabids</taxon>
        <taxon>Fabales</taxon>
        <taxon>Fabaceae</taxon>
        <taxon>Papilionoideae</taxon>
        <taxon>50 kb inversion clade</taxon>
        <taxon>NPAAA clade</taxon>
        <taxon>Hologalegina</taxon>
        <taxon>IRL clade</taxon>
        <taxon>Cicereae</taxon>
        <taxon>Cicer</taxon>
    </lineage>
</organism>
<dbReference type="InterPro" id="IPR051238">
    <property type="entry name" value="GDSL_esterase/lipase"/>
</dbReference>
<evidence type="ECO:0000256" key="3">
    <source>
        <dbReference type="ARBA" id="ARBA00022525"/>
    </source>
</evidence>
<evidence type="ECO:0000256" key="2">
    <source>
        <dbReference type="ARBA" id="ARBA00008668"/>
    </source>
</evidence>
<dbReference type="KEGG" id="cam:101501946"/>
<evidence type="ECO:0000256" key="6">
    <source>
        <dbReference type="ARBA" id="ARBA00022963"/>
    </source>
</evidence>
<dbReference type="Gene3D" id="3.40.50.1110">
    <property type="entry name" value="SGNH hydrolase"/>
    <property type="match status" value="1"/>
</dbReference>
<dbReference type="OrthoDB" id="1600564at2759"/>
<dbReference type="PaxDb" id="3827-XP_004508145.1"/>
<dbReference type="InterPro" id="IPR035669">
    <property type="entry name" value="SGNH_plant_lipase-like"/>
</dbReference>
<dbReference type="PANTHER" id="PTHR45650:SF4">
    <property type="entry name" value="GDSL-LIKE LIPASE_ACYLHYDROLASE FAMILY PROTEIN, EXPRESSED"/>
    <property type="match status" value="1"/>
</dbReference>
<gene>
    <name evidence="9" type="primary">LOC101501946</name>
</gene>
<accession>A0A1S2YQ23</accession>
<evidence type="ECO:0000256" key="7">
    <source>
        <dbReference type="ARBA" id="ARBA00023098"/>
    </source>
</evidence>
<dbReference type="eggNOG" id="ENOG502QTUA">
    <property type="taxonomic scope" value="Eukaryota"/>
</dbReference>
<dbReference type="AlphaFoldDB" id="A0A1S2YQ23"/>
<protein>
    <submittedName>
        <fullName evidence="9">GDSL esterase/lipase At4g16230-like</fullName>
    </submittedName>
</protein>
<comment type="subcellular location">
    <subcellularLocation>
        <location evidence="1">Secreted</location>
    </subcellularLocation>
</comment>
<name>A0A1S2YQ23_CICAR</name>
<keyword evidence="7" id="KW-0443">Lipid metabolism</keyword>
<evidence type="ECO:0000256" key="5">
    <source>
        <dbReference type="ARBA" id="ARBA00022801"/>
    </source>
</evidence>
<dbReference type="GO" id="GO:0016042">
    <property type="term" value="P:lipid catabolic process"/>
    <property type="evidence" value="ECO:0007669"/>
    <property type="project" value="UniProtKB-KW"/>
</dbReference>
<dbReference type="RefSeq" id="XP_004508145.1">
    <property type="nucleotide sequence ID" value="XM_004508088.3"/>
</dbReference>
<dbReference type="SUPFAM" id="SSF52266">
    <property type="entry name" value="SGNH hydrolase"/>
    <property type="match status" value="1"/>
</dbReference>
<evidence type="ECO:0000256" key="1">
    <source>
        <dbReference type="ARBA" id="ARBA00004613"/>
    </source>
</evidence>
<evidence type="ECO:0000313" key="9">
    <source>
        <dbReference type="RefSeq" id="XP_004508145.1"/>
    </source>
</evidence>
<dbReference type="Pfam" id="PF00657">
    <property type="entry name" value="Lipase_GDSL"/>
    <property type="match status" value="1"/>
</dbReference>
<keyword evidence="8" id="KW-1185">Reference proteome</keyword>
<dbReference type="PANTHER" id="PTHR45650">
    <property type="entry name" value="GDSL-LIKE LIPASE/ACYLHYDROLASE-RELATED"/>
    <property type="match status" value="1"/>
</dbReference>
<evidence type="ECO:0000313" key="8">
    <source>
        <dbReference type="Proteomes" id="UP000087171"/>
    </source>
</evidence>
<proteinExistence type="inferred from homology"/>
<dbReference type="CDD" id="cd01837">
    <property type="entry name" value="SGNH_plant_lipase_like"/>
    <property type="match status" value="1"/>
</dbReference>
<keyword evidence="6" id="KW-0442">Lipid degradation</keyword>
<dbReference type="GO" id="GO:0016788">
    <property type="term" value="F:hydrolase activity, acting on ester bonds"/>
    <property type="evidence" value="ECO:0007669"/>
    <property type="project" value="InterPro"/>
</dbReference>
<dbReference type="InterPro" id="IPR036514">
    <property type="entry name" value="SGNH_hydro_sf"/>
</dbReference>